<dbReference type="Pfam" id="PF11207">
    <property type="entry name" value="DUF2989"/>
    <property type="match status" value="1"/>
</dbReference>
<dbReference type="AlphaFoldDB" id="A0A346NMR4"/>
<dbReference type="RefSeq" id="WP_117316970.1">
    <property type="nucleotide sequence ID" value="NZ_CP031769.1"/>
</dbReference>
<dbReference type="Proteomes" id="UP000262073">
    <property type="component" value="Chromosome"/>
</dbReference>
<gene>
    <name evidence="1" type="ORF">D0Y50_10925</name>
</gene>
<proteinExistence type="predicted"/>
<name>A0A346NMR4_9ALTE</name>
<dbReference type="InterPro" id="IPR021372">
    <property type="entry name" value="DUF2989"/>
</dbReference>
<keyword evidence="2" id="KW-1185">Reference proteome</keyword>
<reference evidence="1 2" key="1">
    <citation type="submission" date="2018-08" db="EMBL/GenBank/DDBJ databases">
        <title>Salinimonas sediminis sp. nov., a piezophilic bacterium isolated from a deep-sea sediment sample from the New Britain Trench.</title>
        <authorList>
            <person name="Cao J."/>
        </authorList>
    </citation>
    <scope>NUCLEOTIDE SEQUENCE [LARGE SCALE GENOMIC DNA]</scope>
    <source>
        <strain evidence="1 2">N102</strain>
    </source>
</reference>
<evidence type="ECO:0000313" key="2">
    <source>
        <dbReference type="Proteomes" id="UP000262073"/>
    </source>
</evidence>
<sequence>MSVMDASILINQFENSKLLINYRIFRELGNSPGSFGKLSTFSGGTLIFASMLLLSACDKLTTPSIKQICEDHPSMCNTLNQDGWCRAEKADIIRHRFAQRNTPAREYNEATYHYLVKLEHYQACVAKAAQIRYIKHREKEAGRMAAFEAVQQEIKTLGWRTRESTNPYLSYYHWSRHHNEAAGKRFAAMAAQGKFDSDPALLVAFASMQIKQDANATRTTLYRALALYQDPAQIDQEVFATLVSLALTQQNYRLAYVWGVVASHFEAQTSLSQFQSMVNQHDLPAAILNQIAEEIIDRLEDGDFDADALALERV</sequence>
<evidence type="ECO:0000313" key="1">
    <source>
        <dbReference type="EMBL" id="AXR06821.1"/>
    </source>
</evidence>
<organism evidence="1 2">
    <name type="scientific">Salinimonas sediminis</name>
    <dbReference type="NCBI Taxonomy" id="2303538"/>
    <lineage>
        <taxon>Bacteria</taxon>
        <taxon>Pseudomonadati</taxon>
        <taxon>Pseudomonadota</taxon>
        <taxon>Gammaproteobacteria</taxon>
        <taxon>Alteromonadales</taxon>
        <taxon>Alteromonadaceae</taxon>
        <taxon>Alteromonas/Salinimonas group</taxon>
        <taxon>Salinimonas</taxon>
    </lineage>
</organism>
<dbReference type="EMBL" id="CP031769">
    <property type="protein sequence ID" value="AXR06821.1"/>
    <property type="molecule type" value="Genomic_DNA"/>
</dbReference>
<dbReference type="KEGG" id="salm:D0Y50_10925"/>
<dbReference type="OrthoDB" id="5900133at2"/>
<accession>A0A346NMR4</accession>
<protein>
    <submittedName>
        <fullName evidence="1">DUF2989 domain-containing protein</fullName>
    </submittedName>
</protein>